<comment type="similarity">
    <text evidence="1">Belongs to the peptidase C56 family.</text>
</comment>
<keyword evidence="3" id="KW-0808">Transferase</keyword>
<evidence type="ECO:0000259" key="2">
    <source>
        <dbReference type="Pfam" id="PF01965"/>
    </source>
</evidence>
<dbReference type="RefSeq" id="WP_126724172.1">
    <property type="nucleotide sequence ID" value="NZ_RYZH01000006.1"/>
</dbReference>
<dbReference type="Gene3D" id="3.40.50.880">
    <property type="match status" value="1"/>
</dbReference>
<comment type="caution">
    <text evidence="3">The sequence shown here is derived from an EMBL/GenBank/DDBJ whole genome shotgun (WGS) entry which is preliminary data.</text>
</comment>
<dbReference type="PANTHER" id="PTHR42733">
    <property type="entry name" value="DJ-1 PROTEIN"/>
    <property type="match status" value="1"/>
</dbReference>
<sequence>MNQLKGKRVAVLVEKLYEDLELWYPVLRLREAGCEVKIVGPKAGETYSSKHGYPAQADVSAAEVSARDFDAVVVPGGYSPDHMRRCQPMVDLVTEAVRSGKVVAAICHGPWMLCSTKSIQGRRLTGFFAIRHDVENAGAFWEDASCVRDGNLVTSRTPDDLPAFMTGLFEAMAEGSSR</sequence>
<keyword evidence="4" id="KW-1185">Reference proteome</keyword>
<protein>
    <submittedName>
        <fullName evidence="3">Type 1 glutamine amidotransferase</fullName>
    </submittedName>
</protein>
<dbReference type="GO" id="GO:0016740">
    <property type="term" value="F:transferase activity"/>
    <property type="evidence" value="ECO:0007669"/>
    <property type="project" value="UniProtKB-KW"/>
</dbReference>
<name>A0A432MNA3_9BACT</name>
<dbReference type="InterPro" id="IPR006286">
    <property type="entry name" value="C56_PfpI-like"/>
</dbReference>
<dbReference type="Proteomes" id="UP000280296">
    <property type="component" value="Unassembled WGS sequence"/>
</dbReference>
<dbReference type="OrthoDB" id="9800516at2"/>
<gene>
    <name evidence="3" type="ORF">TsocGM_04815</name>
</gene>
<proteinExistence type="inferred from homology"/>
<feature type="domain" description="DJ-1/PfpI" evidence="2">
    <location>
        <begin position="7"/>
        <end position="170"/>
    </location>
</feature>
<accession>A0A432MNA3</accession>
<dbReference type="InterPro" id="IPR029062">
    <property type="entry name" value="Class_I_gatase-like"/>
</dbReference>
<reference evidence="3 4" key="1">
    <citation type="submission" date="2018-12" db="EMBL/GenBank/DDBJ databases">
        <authorList>
            <person name="Toschakov S.V."/>
        </authorList>
    </citation>
    <scope>NUCLEOTIDE SEQUENCE [LARGE SCALE GENOMIC DNA]</scope>
    <source>
        <strain evidence="3 4">GM2012</strain>
    </source>
</reference>
<evidence type="ECO:0000313" key="3">
    <source>
        <dbReference type="EMBL" id="RUL88921.1"/>
    </source>
</evidence>
<evidence type="ECO:0000256" key="1">
    <source>
        <dbReference type="ARBA" id="ARBA00008542"/>
    </source>
</evidence>
<dbReference type="SUPFAM" id="SSF52317">
    <property type="entry name" value="Class I glutamine amidotransferase-like"/>
    <property type="match status" value="1"/>
</dbReference>
<evidence type="ECO:0000313" key="4">
    <source>
        <dbReference type="Proteomes" id="UP000280296"/>
    </source>
</evidence>
<dbReference type="NCBIfam" id="TIGR01382">
    <property type="entry name" value="PfpI"/>
    <property type="match status" value="1"/>
</dbReference>
<dbReference type="AlphaFoldDB" id="A0A432MNA3"/>
<dbReference type="CDD" id="cd03134">
    <property type="entry name" value="GATase1_PfpI_like"/>
    <property type="match status" value="1"/>
</dbReference>
<dbReference type="EMBL" id="RYZH01000006">
    <property type="protein sequence ID" value="RUL88921.1"/>
    <property type="molecule type" value="Genomic_DNA"/>
</dbReference>
<reference evidence="3 4" key="2">
    <citation type="submission" date="2019-01" db="EMBL/GenBank/DDBJ databases">
        <title>Tautonia sociabilis, a novel thermotolerant planctomycete of Isosphaeraceae family, isolated from a 4000 m deep subterranean habitat.</title>
        <authorList>
            <person name="Kovaleva O.L."/>
            <person name="Elcheninov A.G."/>
            <person name="Van Heerden E."/>
            <person name="Toshchakov S.V."/>
            <person name="Novikov A."/>
            <person name="Bonch-Osmolovskaya E.A."/>
            <person name="Kublanov I.V."/>
        </authorList>
    </citation>
    <scope>NUCLEOTIDE SEQUENCE [LARGE SCALE GENOMIC DNA]</scope>
    <source>
        <strain evidence="3 4">GM2012</strain>
    </source>
</reference>
<organism evidence="3 4">
    <name type="scientific">Tautonia sociabilis</name>
    <dbReference type="NCBI Taxonomy" id="2080755"/>
    <lineage>
        <taxon>Bacteria</taxon>
        <taxon>Pseudomonadati</taxon>
        <taxon>Planctomycetota</taxon>
        <taxon>Planctomycetia</taxon>
        <taxon>Isosphaerales</taxon>
        <taxon>Isosphaeraceae</taxon>
        <taxon>Tautonia</taxon>
    </lineage>
</organism>
<dbReference type="PROSITE" id="PS51276">
    <property type="entry name" value="PEPTIDASE_C56_PFPI"/>
    <property type="match status" value="1"/>
</dbReference>
<dbReference type="Pfam" id="PF01965">
    <property type="entry name" value="DJ-1_PfpI"/>
    <property type="match status" value="1"/>
</dbReference>
<keyword evidence="3" id="KW-0315">Glutamine amidotransferase</keyword>
<dbReference type="InterPro" id="IPR002818">
    <property type="entry name" value="DJ-1/PfpI"/>
</dbReference>
<dbReference type="PANTHER" id="PTHR42733:SF13">
    <property type="entry name" value="DJ-1_PFPI DOMAIN-CONTAINING PROTEIN"/>
    <property type="match status" value="1"/>
</dbReference>